<dbReference type="RefSeq" id="WP_224033245.1">
    <property type="nucleotide sequence ID" value="NZ_AP024849.1"/>
</dbReference>
<feature type="domain" description="Restriction endonuclease type IV Mrr" evidence="1">
    <location>
        <begin position="121"/>
        <end position="245"/>
    </location>
</feature>
<evidence type="ECO:0000259" key="1">
    <source>
        <dbReference type="Pfam" id="PF04471"/>
    </source>
</evidence>
<dbReference type="Pfam" id="PF04471">
    <property type="entry name" value="Mrr_cat"/>
    <property type="match status" value="1"/>
</dbReference>
<reference evidence="3" key="1">
    <citation type="submission" date="2021-07" db="EMBL/GenBank/DDBJ databases">
        <title>Complete genome sequencing of a Clostridium isolate.</title>
        <authorList>
            <person name="Ueki A."/>
            <person name="Tonouchi A."/>
        </authorList>
    </citation>
    <scope>NUCLEOTIDE SEQUENCE [LARGE SCALE GENOMIC DNA]</scope>
    <source>
        <strain evidence="3">C5S11</strain>
    </source>
</reference>
<dbReference type="Gene3D" id="3.40.1350.10">
    <property type="match status" value="1"/>
</dbReference>
<keyword evidence="3" id="KW-1185">Reference proteome</keyword>
<name>A0ABM7T7E7_9CLOT</name>
<protein>
    <recommendedName>
        <fullName evidence="1">Restriction endonuclease type IV Mrr domain-containing protein</fullName>
    </recommendedName>
</protein>
<dbReference type="InterPro" id="IPR011335">
    <property type="entry name" value="Restrct_endonuc-II-like"/>
</dbReference>
<dbReference type="InterPro" id="IPR007560">
    <property type="entry name" value="Restrct_endonuc_IV_Mrr"/>
</dbReference>
<evidence type="ECO:0000313" key="2">
    <source>
        <dbReference type="EMBL" id="BCZ46845.1"/>
    </source>
</evidence>
<evidence type="ECO:0000313" key="3">
    <source>
        <dbReference type="Proteomes" id="UP000824633"/>
    </source>
</evidence>
<organism evidence="2 3">
    <name type="scientific">Clostridium gelidum</name>
    <dbReference type="NCBI Taxonomy" id="704125"/>
    <lineage>
        <taxon>Bacteria</taxon>
        <taxon>Bacillati</taxon>
        <taxon>Bacillota</taxon>
        <taxon>Clostridia</taxon>
        <taxon>Eubacteriales</taxon>
        <taxon>Clostridiaceae</taxon>
        <taxon>Clostridium</taxon>
    </lineage>
</organism>
<gene>
    <name evidence="2" type="ORF">psyc5s11_29120</name>
</gene>
<proteinExistence type="predicted"/>
<sequence>MRNKRVLNTIAEYIILNFNESKMECIDYLCERASEVSNLCEVDIDFIEEELIDRNSPAYTALIEIIKQKLKLDKMKQNLCIEEVYPFFYIKNIRSDYKEDENAYKEKLEYILKHEDESKKGYFYQELVVKVMEDLGVKCEVIKKSYDGGIDIIGEQNIGILNNNIIFPIEVYGQVKCYNNKVKPAEIKQLIKDEIYYLMESNNILEIKCIKLLFISHCGFTEKAKEYANNTQIILFDSEDLIGLLLKKRKSNNAFNYIEEKYNSLDINGAK</sequence>
<dbReference type="EMBL" id="AP024849">
    <property type="protein sequence ID" value="BCZ46845.1"/>
    <property type="molecule type" value="Genomic_DNA"/>
</dbReference>
<accession>A0ABM7T7E7</accession>
<dbReference type="InterPro" id="IPR011856">
    <property type="entry name" value="tRNA_endonuc-like_dom_sf"/>
</dbReference>
<dbReference type="SUPFAM" id="SSF52980">
    <property type="entry name" value="Restriction endonuclease-like"/>
    <property type="match status" value="1"/>
</dbReference>
<dbReference type="Proteomes" id="UP000824633">
    <property type="component" value="Chromosome"/>
</dbReference>